<dbReference type="PANTHER" id="PTHR36978">
    <property type="entry name" value="P-LOOP CONTAINING NUCLEOTIDE TRIPHOSPHATE HYDROLASE"/>
    <property type="match status" value="1"/>
</dbReference>
<dbReference type="InterPro" id="IPR040632">
    <property type="entry name" value="Sulfotransfer_4"/>
</dbReference>
<organism evidence="1 2">
    <name type="scientific">Actinoallomurus spadix</name>
    <dbReference type="NCBI Taxonomy" id="79912"/>
    <lineage>
        <taxon>Bacteria</taxon>
        <taxon>Bacillati</taxon>
        <taxon>Actinomycetota</taxon>
        <taxon>Actinomycetes</taxon>
        <taxon>Streptosporangiales</taxon>
        <taxon>Thermomonosporaceae</taxon>
        <taxon>Actinoallomurus</taxon>
    </lineage>
</organism>
<accession>A0ABP3FIP8</accession>
<evidence type="ECO:0000313" key="2">
    <source>
        <dbReference type="Proteomes" id="UP001501822"/>
    </source>
</evidence>
<name>A0ABP3FIP8_9ACTN</name>
<dbReference type="SUPFAM" id="SSF52540">
    <property type="entry name" value="P-loop containing nucleoside triphosphate hydrolases"/>
    <property type="match status" value="1"/>
</dbReference>
<sequence length="212" mass="23812">MLEVIGAGFGRTGTLSLKTALERLGFAPCHHMLGLAEHPGEVGLWRRAARGEPVDWDEVYRGYRSTVDWPGARFWRELVERYPAAKVILTTRDFASWYDSVLGTIYRAAIDDSPLASPVLAEVRAMAREVVWDGLFGGRFTDRDHSSRIFEDHVAAVHGRVPAARLLVFDVAQGWRPLCAFLDRPVPDAPFPHRNRREDFGSLLREQSGTSP</sequence>
<dbReference type="EMBL" id="BAAABM010000007">
    <property type="protein sequence ID" value="GAA0318843.1"/>
    <property type="molecule type" value="Genomic_DNA"/>
</dbReference>
<dbReference type="RefSeq" id="WP_252800135.1">
    <property type="nucleotide sequence ID" value="NZ_BAAABM010000007.1"/>
</dbReference>
<dbReference type="Pfam" id="PF17784">
    <property type="entry name" value="Sulfotransfer_4"/>
    <property type="match status" value="1"/>
</dbReference>
<comment type="caution">
    <text evidence="1">The sequence shown here is derived from an EMBL/GenBank/DDBJ whole genome shotgun (WGS) entry which is preliminary data.</text>
</comment>
<gene>
    <name evidence="1" type="ORF">GCM10010151_05820</name>
</gene>
<protein>
    <submittedName>
        <fullName evidence="1">Sulfotransferase family protein</fullName>
    </submittedName>
</protein>
<dbReference type="PANTHER" id="PTHR36978:SF4">
    <property type="entry name" value="P-LOOP CONTAINING NUCLEOSIDE TRIPHOSPHATE HYDROLASE PROTEIN"/>
    <property type="match status" value="1"/>
</dbReference>
<keyword evidence="2" id="KW-1185">Reference proteome</keyword>
<dbReference type="Gene3D" id="3.40.50.300">
    <property type="entry name" value="P-loop containing nucleotide triphosphate hydrolases"/>
    <property type="match status" value="1"/>
</dbReference>
<reference evidence="2" key="1">
    <citation type="journal article" date="2019" name="Int. J. Syst. Evol. Microbiol.">
        <title>The Global Catalogue of Microorganisms (GCM) 10K type strain sequencing project: providing services to taxonomists for standard genome sequencing and annotation.</title>
        <authorList>
            <consortium name="The Broad Institute Genomics Platform"/>
            <consortium name="The Broad Institute Genome Sequencing Center for Infectious Disease"/>
            <person name="Wu L."/>
            <person name="Ma J."/>
        </authorList>
    </citation>
    <scope>NUCLEOTIDE SEQUENCE [LARGE SCALE GENOMIC DNA]</scope>
    <source>
        <strain evidence="2">JCM 3146</strain>
    </source>
</reference>
<evidence type="ECO:0000313" key="1">
    <source>
        <dbReference type="EMBL" id="GAA0318843.1"/>
    </source>
</evidence>
<dbReference type="Proteomes" id="UP001501822">
    <property type="component" value="Unassembled WGS sequence"/>
</dbReference>
<dbReference type="InterPro" id="IPR027417">
    <property type="entry name" value="P-loop_NTPase"/>
</dbReference>
<proteinExistence type="predicted"/>